<sequence length="242" mass="27476">MTVSKSAGELKLINGDVFNEIKKIESNSIHLICTDPSYFISRKTNFKSGGGDQNKYGSISMEFGEWDLEENSLNWFSLLQEFKRVLVPGGTMVIFYDIFKMDDISIVAKKQKLKQQRIGIWEKTNPVPINAKVNYLSNSREFFISYTKGTKRTFNSYYDRAIYEAPIVSGKVRFHPCQKPVDVLEKIIATHTNEGETVLDCFMGSGSTGQAAINLNRNFIGFELDNTYFKKASKALHKDTVC</sequence>
<dbReference type="InterPro" id="IPR002941">
    <property type="entry name" value="DNA_methylase_N4/N6"/>
</dbReference>
<reference evidence="6" key="1">
    <citation type="submission" date="2023-06" db="EMBL/GenBank/DDBJ databases">
        <title>Comparative genomics of Bacillaceae isolates and their secondary metabolite potential.</title>
        <authorList>
            <person name="Song L."/>
            <person name="Nielsen L.J."/>
            <person name="Mohite O."/>
            <person name="Xu X."/>
            <person name="Weber T."/>
            <person name="Kovacs A.T."/>
        </authorList>
    </citation>
    <scope>NUCLEOTIDE SEQUENCE</scope>
    <source>
        <strain evidence="6">G1S1</strain>
    </source>
</reference>
<dbReference type="GO" id="GO:0005737">
    <property type="term" value="C:cytoplasm"/>
    <property type="evidence" value="ECO:0007669"/>
    <property type="project" value="TreeGrafter"/>
</dbReference>
<dbReference type="PRINTS" id="PR00508">
    <property type="entry name" value="S21N4MTFRASE"/>
</dbReference>
<keyword evidence="3" id="KW-0680">Restriction system</keyword>
<dbReference type="PANTHER" id="PTHR13370">
    <property type="entry name" value="RNA METHYLASE-RELATED"/>
    <property type="match status" value="1"/>
</dbReference>
<dbReference type="GO" id="GO:0032259">
    <property type="term" value="P:methylation"/>
    <property type="evidence" value="ECO:0007669"/>
    <property type="project" value="UniProtKB-KW"/>
</dbReference>
<organism evidence="6 7">
    <name type="scientific">Peribacillus frigoritolerans</name>
    <dbReference type="NCBI Taxonomy" id="450367"/>
    <lineage>
        <taxon>Bacteria</taxon>
        <taxon>Bacillati</taxon>
        <taxon>Bacillota</taxon>
        <taxon>Bacilli</taxon>
        <taxon>Bacillales</taxon>
        <taxon>Bacillaceae</taxon>
        <taxon>Peribacillus</taxon>
    </lineage>
</organism>
<dbReference type="GO" id="GO:0008170">
    <property type="term" value="F:N-methyltransferase activity"/>
    <property type="evidence" value="ECO:0007669"/>
    <property type="project" value="InterPro"/>
</dbReference>
<protein>
    <recommendedName>
        <fullName evidence="4">Methyltransferase</fullName>
        <ecNumber evidence="4">2.1.1.-</ecNumber>
    </recommendedName>
</protein>
<dbReference type="GO" id="GO:0009307">
    <property type="term" value="P:DNA restriction-modification system"/>
    <property type="evidence" value="ECO:0007669"/>
    <property type="project" value="UniProtKB-KW"/>
</dbReference>
<proteinExistence type="inferred from homology"/>
<dbReference type="Gene3D" id="3.40.50.150">
    <property type="entry name" value="Vaccinia Virus protein VP39"/>
    <property type="match status" value="1"/>
</dbReference>
<name>A0AAJ1QMA6_9BACI</name>
<dbReference type="PANTHER" id="PTHR13370:SF3">
    <property type="entry name" value="TRNA (GUANINE(10)-N2)-METHYLTRANSFERASE HOMOLOG"/>
    <property type="match status" value="1"/>
</dbReference>
<dbReference type="Pfam" id="PF01555">
    <property type="entry name" value="N6_N4_Mtase"/>
    <property type="match status" value="1"/>
</dbReference>
<dbReference type="EMBL" id="JAUCFI010000003">
    <property type="protein sequence ID" value="MDM5283973.1"/>
    <property type="molecule type" value="Genomic_DNA"/>
</dbReference>
<gene>
    <name evidence="6" type="ORF">QUF85_11725</name>
</gene>
<dbReference type="InterPro" id="IPR001091">
    <property type="entry name" value="RM_Methyltransferase"/>
</dbReference>
<evidence type="ECO:0000256" key="3">
    <source>
        <dbReference type="ARBA" id="ARBA00022747"/>
    </source>
</evidence>
<comment type="similarity">
    <text evidence="4">Belongs to the N(4)/N(6)-methyltransferase family.</text>
</comment>
<evidence type="ECO:0000259" key="5">
    <source>
        <dbReference type="Pfam" id="PF01555"/>
    </source>
</evidence>
<evidence type="ECO:0000256" key="4">
    <source>
        <dbReference type="RuleBase" id="RU362026"/>
    </source>
</evidence>
<dbReference type="EC" id="2.1.1.-" evidence="4"/>
<dbReference type="InterPro" id="IPR029063">
    <property type="entry name" value="SAM-dependent_MTases_sf"/>
</dbReference>
<evidence type="ECO:0000313" key="6">
    <source>
        <dbReference type="EMBL" id="MDM5283973.1"/>
    </source>
</evidence>
<evidence type="ECO:0000256" key="1">
    <source>
        <dbReference type="ARBA" id="ARBA00022603"/>
    </source>
</evidence>
<evidence type="ECO:0000256" key="2">
    <source>
        <dbReference type="ARBA" id="ARBA00022679"/>
    </source>
</evidence>
<dbReference type="GO" id="GO:0003677">
    <property type="term" value="F:DNA binding"/>
    <property type="evidence" value="ECO:0007669"/>
    <property type="project" value="InterPro"/>
</dbReference>
<dbReference type="GO" id="GO:0009007">
    <property type="term" value="F:site-specific DNA-methyltransferase (adenine-specific) activity"/>
    <property type="evidence" value="ECO:0007669"/>
    <property type="project" value="TreeGrafter"/>
</dbReference>
<accession>A0AAJ1QMA6</accession>
<dbReference type="Proteomes" id="UP001238973">
    <property type="component" value="Unassembled WGS sequence"/>
</dbReference>
<keyword evidence="2 6" id="KW-0808">Transferase</keyword>
<feature type="domain" description="DNA methylase N-4/N-6" evidence="5">
    <location>
        <begin position="29"/>
        <end position="232"/>
    </location>
</feature>
<dbReference type="RefSeq" id="WP_289349700.1">
    <property type="nucleotide sequence ID" value="NZ_JAUCFI010000003.1"/>
</dbReference>
<comment type="caution">
    <text evidence="6">The sequence shown here is derived from an EMBL/GenBank/DDBJ whole genome shotgun (WGS) entry which is preliminary data.</text>
</comment>
<dbReference type="AlphaFoldDB" id="A0AAJ1QMA6"/>
<dbReference type="SUPFAM" id="SSF53335">
    <property type="entry name" value="S-adenosyl-L-methionine-dependent methyltransferases"/>
    <property type="match status" value="1"/>
</dbReference>
<keyword evidence="1 6" id="KW-0489">Methyltransferase</keyword>
<evidence type="ECO:0000313" key="7">
    <source>
        <dbReference type="Proteomes" id="UP001238973"/>
    </source>
</evidence>